<evidence type="ECO:0000313" key="3">
    <source>
        <dbReference type="Proteomes" id="UP000540568"/>
    </source>
</evidence>
<dbReference type="RefSeq" id="WP_182614672.1">
    <property type="nucleotide sequence ID" value="NZ_BAAATF010000002.1"/>
</dbReference>
<reference evidence="2 3" key="1">
    <citation type="submission" date="2020-07" db="EMBL/GenBank/DDBJ databases">
        <title>Sequencing the genomes of 1000 actinobacteria strains.</title>
        <authorList>
            <person name="Klenk H.-P."/>
        </authorList>
    </citation>
    <scope>NUCLEOTIDE SEQUENCE [LARGE SCALE GENOMIC DNA]</scope>
    <source>
        <strain evidence="2 3">DSM 44121</strain>
    </source>
</reference>
<dbReference type="Proteomes" id="UP000540568">
    <property type="component" value="Unassembled WGS sequence"/>
</dbReference>
<dbReference type="InterPro" id="IPR029082">
    <property type="entry name" value="Imm35"/>
</dbReference>
<keyword evidence="3" id="KW-1185">Reference proteome</keyword>
<gene>
    <name evidence="2" type="ORF">FHX71_000979</name>
</gene>
<feature type="domain" description="Immunity protein 35" evidence="1">
    <location>
        <begin position="5"/>
        <end position="75"/>
    </location>
</feature>
<dbReference type="AlphaFoldDB" id="A0A7W3J699"/>
<protein>
    <recommendedName>
        <fullName evidence="1">Immunity protein 35 domain-containing protein</fullName>
    </recommendedName>
</protein>
<dbReference type="EMBL" id="JACGWV010000001">
    <property type="protein sequence ID" value="MBA8807037.1"/>
    <property type="molecule type" value="Genomic_DNA"/>
</dbReference>
<evidence type="ECO:0000259" key="1">
    <source>
        <dbReference type="Pfam" id="PF15567"/>
    </source>
</evidence>
<evidence type="ECO:0000313" key="2">
    <source>
        <dbReference type="EMBL" id="MBA8807037.1"/>
    </source>
</evidence>
<name>A0A7W3J699_9MICO</name>
<organism evidence="2 3">
    <name type="scientific">Promicromonospora sukumoe</name>
    <dbReference type="NCBI Taxonomy" id="88382"/>
    <lineage>
        <taxon>Bacteria</taxon>
        <taxon>Bacillati</taxon>
        <taxon>Actinomycetota</taxon>
        <taxon>Actinomycetes</taxon>
        <taxon>Micrococcales</taxon>
        <taxon>Promicromonosporaceae</taxon>
        <taxon>Promicromonospora</taxon>
    </lineage>
</organism>
<comment type="caution">
    <text evidence="2">The sequence shown here is derived from an EMBL/GenBank/DDBJ whole genome shotgun (WGS) entry which is preliminary data.</text>
</comment>
<sequence length="86" mass="9327">MLFQDAYEAAQRYLDEHMRSTHKMEIVVASCAEYPGAWVFGYNTRRFLADGDLMATLVGNGPVVVPKDGGAIYLGSSASPIADQLA</sequence>
<dbReference type="Pfam" id="PF15567">
    <property type="entry name" value="Imm35"/>
    <property type="match status" value="1"/>
</dbReference>
<accession>A0A7W3J699</accession>
<proteinExistence type="predicted"/>